<dbReference type="RefSeq" id="WP_188975824.1">
    <property type="nucleotide sequence ID" value="NZ_BMPG01000001.1"/>
</dbReference>
<name>A0A830FFT9_9EURY</name>
<dbReference type="GO" id="GO:0005524">
    <property type="term" value="F:ATP binding"/>
    <property type="evidence" value="ECO:0007669"/>
    <property type="project" value="UniProtKB-UniRule"/>
</dbReference>
<dbReference type="InterPro" id="IPR006204">
    <property type="entry name" value="GHMP_kinase_N_dom"/>
</dbReference>
<feature type="domain" description="GHMP kinase N-terminal" evidence="3">
    <location>
        <begin position="61"/>
        <end position="129"/>
    </location>
</feature>
<dbReference type="Proteomes" id="UP000607197">
    <property type="component" value="Unassembled WGS sequence"/>
</dbReference>
<gene>
    <name evidence="4" type="ORF">GCM10009039_06670</name>
</gene>
<protein>
    <recommendedName>
        <fullName evidence="2">Beta-ribofuranosylaminobenzene 5'-phosphate synthase</fullName>
        <shortName evidence="2">Beta-RFA-P synthase</shortName>
        <ecNumber evidence="2">2.4.2.54</ecNumber>
    </recommendedName>
</protein>
<dbReference type="Gene3D" id="3.30.230.10">
    <property type="match status" value="1"/>
</dbReference>
<dbReference type="InterPro" id="IPR020568">
    <property type="entry name" value="Ribosomal_Su5_D2-typ_SF"/>
</dbReference>
<keyword evidence="2" id="KW-0328">Glycosyltransferase</keyword>
<sequence length="327" mass="34369">MSVRVVAHGRLHFGFVNLSLAHERLYGSLGVAVDGPRTVVTAEQAGDLDCPNATARAHARRTLDILGLPGARVRVEESLPRHVGLGSGTQLALAVLAAVAEAYDRDPRVRERAPAFGRGGRSGVGVAAFEDGGFVLDAGHPAAEFTPDRPADGEWTVPPVSVRRDIRDSWRFLLVVPDAPPGRHGDDEDTCMRDTIDAADPGLADEIAGAITRRVLPALATADHDAFGAAVDDIGRRNGEWYADVQGGTYCPPAGDLVEHLRTSPAIAGAGQTSWGPAVYGITSEKHADAARDAGERALDEIGLDGDVFVVEGRNEGGRVDGCGERA</sequence>
<proteinExistence type="inferred from homology"/>
<comment type="caution">
    <text evidence="4">The sequence shown here is derived from an EMBL/GenBank/DDBJ whole genome shotgun (WGS) entry which is preliminary data.</text>
</comment>
<dbReference type="Pfam" id="PF00288">
    <property type="entry name" value="GHMP_kinases_N"/>
    <property type="match status" value="1"/>
</dbReference>
<evidence type="ECO:0000256" key="2">
    <source>
        <dbReference type="PIRNR" id="PIRNR004884"/>
    </source>
</evidence>
<comment type="catalytic activity">
    <reaction evidence="2">
        <text>5-phospho-alpha-D-ribose 1-diphosphate + 4-hydroxybenzoate + H(+) = 4-(beta-D-ribofuranosyl)phenol 5'-phosphate + CO2 + diphosphate</text>
        <dbReference type="Rhea" id="RHEA:48556"/>
        <dbReference type="ChEBI" id="CHEBI:15378"/>
        <dbReference type="ChEBI" id="CHEBI:16526"/>
        <dbReference type="ChEBI" id="CHEBI:17879"/>
        <dbReference type="ChEBI" id="CHEBI:33019"/>
        <dbReference type="ChEBI" id="CHEBI:58017"/>
        <dbReference type="ChEBI" id="CHEBI:82767"/>
        <dbReference type="EC" id="2.4.2.54"/>
    </reaction>
</comment>
<dbReference type="SUPFAM" id="SSF54211">
    <property type="entry name" value="Ribosomal protein S5 domain 2-like"/>
    <property type="match status" value="1"/>
</dbReference>
<dbReference type="PANTHER" id="PTHR20861">
    <property type="entry name" value="HOMOSERINE/4-DIPHOSPHOCYTIDYL-2-C-METHYL-D-ERYTHRITOL KINASE"/>
    <property type="match status" value="1"/>
</dbReference>
<dbReference type="PANTHER" id="PTHR20861:SF6">
    <property type="entry name" value="BETA-RIBOFURANOSYLPHENOL 5'-PHOSPHATE SYNTHASE"/>
    <property type="match status" value="1"/>
</dbReference>
<dbReference type="GO" id="GO:0043793">
    <property type="term" value="F:beta-ribofuranosylaminobenzene 5'-phosphate synthase activity"/>
    <property type="evidence" value="ECO:0007669"/>
    <property type="project" value="UniProtKB-EC"/>
</dbReference>
<evidence type="ECO:0000313" key="5">
    <source>
        <dbReference type="Proteomes" id="UP000607197"/>
    </source>
</evidence>
<evidence type="ECO:0000256" key="1">
    <source>
        <dbReference type="ARBA" id="ARBA00022679"/>
    </source>
</evidence>
<comment type="similarity">
    <text evidence="2">Belongs to the beta-RFA-P synthase family.</text>
</comment>
<comment type="subunit">
    <text evidence="2">Homodimer.</text>
</comment>
<comment type="pathway">
    <text evidence="2">Cofactor biosynthesis; 5,6,7,8-tetrahydromethanopterin biosynthesis.</text>
</comment>
<keyword evidence="1 2" id="KW-0808">Transferase</keyword>
<dbReference type="OrthoDB" id="85156at2157"/>
<evidence type="ECO:0000313" key="4">
    <source>
        <dbReference type="EMBL" id="GGL51063.1"/>
    </source>
</evidence>
<dbReference type="InterPro" id="IPR004422">
    <property type="entry name" value="RFAP_synthase"/>
</dbReference>
<organism evidence="4 5">
    <name type="scientific">Halocalculus aciditolerans</name>
    <dbReference type="NCBI Taxonomy" id="1383812"/>
    <lineage>
        <taxon>Archaea</taxon>
        <taxon>Methanobacteriati</taxon>
        <taxon>Methanobacteriota</taxon>
        <taxon>Stenosarchaea group</taxon>
        <taxon>Halobacteria</taxon>
        <taxon>Halobacteriales</taxon>
        <taxon>Halobacteriaceae</taxon>
        <taxon>Halocalculus</taxon>
    </lineage>
</organism>
<accession>A0A830FFT9</accession>
<dbReference type="UniPathway" id="UPA00065"/>
<comment type="function">
    <text evidence="2">Catalyzes the condensation of 4-aminobenzoate (pABA) with 5-phospho-alpha-D-ribose 1-diphosphate (PRPP) to produce beta-ribofuranosylaminobenzene 5'-phosphate (beta-RFA-P).</text>
</comment>
<dbReference type="EMBL" id="BMPG01000001">
    <property type="protein sequence ID" value="GGL51063.1"/>
    <property type="molecule type" value="Genomic_DNA"/>
</dbReference>
<dbReference type="EC" id="2.4.2.54" evidence="2"/>
<dbReference type="AlphaFoldDB" id="A0A830FFT9"/>
<dbReference type="NCBIfam" id="TIGR00144">
    <property type="entry name" value="beta_RFAP_syn"/>
    <property type="match status" value="1"/>
</dbReference>
<keyword evidence="5" id="KW-1185">Reference proteome</keyword>
<evidence type="ECO:0000259" key="3">
    <source>
        <dbReference type="Pfam" id="PF00288"/>
    </source>
</evidence>
<dbReference type="PIRSF" id="PIRSF004884">
    <property type="entry name" value="Sugar_kin_arch"/>
    <property type="match status" value="1"/>
</dbReference>
<reference evidence="4" key="1">
    <citation type="journal article" date="2014" name="Int. J. Syst. Evol. Microbiol.">
        <title>Complete genome sequence of Corynebacterium casei LMG S-19264T (=DSM 44701T), isolated from a smear-ripened cheese.</title>
        <authorList>
            <consortium name="US DOE Joint Genome Institute (JGI-PGF)"/>
            <person name="Walter F."/>
            <person name="Albersmeier A."/>
            <person name="Kalinowski J."/>
            <person name="Ruckert C."/>
        </authorList>
    </citation>
    <scope>NUCLEOTIDE SEQUENCE</scope>
    <source>
        <strain evidence="4">JCM 19596</strain>
    </source>
</reference>
<reference evidence="4" key="2">
    <citation type="submission" date="2020-09" db="EMBL/GenBank/DDBJ databases">
        <authorList>
            <person name="Sun Q."/>
            <person name="Ohkuma M."/>
        </authorList>
    </citation>
    <scope>NUCLEOTIDE SEQUENCE</scope>
    <source>
        <strain evidence="4">JCM 19596</strain>
    </source>
</reference>
<dbReference type="InterPro" id="IPR014721">
    <property type="entry name" value="Ribsml_uS5_D2-typ_fold_subgr"/>
</dbReference>